<feature type="transmembrane region" description="Helical" evidence="1">
    <location>
        <begin position="138"/>
        <end position="158"/>
    </location>
</feature>
<sequence length="210" mass="22734">MNITKFTSITFAICLIALPLLYIYAFGSHPHLLNLKPTKTAKSWAAEFRHNKKLHTIHVLVLASSLLVINLAINMANLLPAEYQLFGIIGETLSIIGAVALAADKGALCLVPSAFDSLSDNDFNQSLPALQTLLDNKGYIWVVKLLILMPIGFIILSIGLSLSGVIAIWQGVTLIIGMLFMINPDIDLLSLIGSLFMLISLGSMGLSIIF</sequence>
<dbReference type="EMBL" id="CP136422">
    <property type="protein sequence ID" value="WPX73674.1"/>
    <property type="molecule type" value="Genomic_DNA"/>
</dbReference>
<gene>
    <name evidence="2" type="ORF">BLCOC_20240</name>
</gene>
<keyword evidence="1" id="KW-1133">Transmembrane helix</keyword>
<keyword evidence="1" id="KW-0472">Membrane</keyword>
<evidence type="ECO:0000313" key="2">
    <source>
        <dbReference type="EMBL" id="WPX73674.1"/>
    </source>
</evidence>
<accession>A0ABZ0U8Y5</accession>
<feature type="transmembrane region" description="Helical" evidence="1">
    <location>
        <begin position="188"/>
        <end position="209"/>
    </location>
</feature>
<evidence type="ECO:0000256" key="1">
    <source>
        <dbReference type="SAM" id="Phobius"/>
    </source>
</evidence>
<keyword evidence="3" id="KW-1185">Reference proteome</keyword>
<reference evidence="2" key="1">
    <citation type="submission" date="2023-10" db="EMBL/GenBank/DDBJ databases">
        <title>Genome sequence of Blautia coccoides DSM 935.</title>
        <authorList>
            <person name="Boeer T."/>
            <person name="Bengelsdorf F.R."/>
            <person name="Daniel R."/>
            <person name="Poehlein A."/>
        </authorList>
    </citation>
    <scope>NUCLEOTIDE SEQUENCE [LARGE SCALE GENOMIC DNA]</scope>
    <source>
        <strain evidence="2">DSM 935</strain>
    </source>
</reference>
<feature type="transmembrane region" description="Helical" evidence="1">
    <location>
        <begin position="7"/>
        <end position="27"/>
    </location>
</feature>
<keyword evidence="1" id="KW-0812">Transmembrane</keyword>
<evidence type="ECO:0000313" key="3">
    <source>
        <dbReference type="Proteomes" id="UP001325248"/>
    </source>
</evidence>
<feature type="transmembrane region" description="Helical" evidence="1">
    <location>
        <begin position="54"/>
        <end position="73"/>
    </location>
</feature>
<dbReference type="Proteomes" id="UP001325248">
    <property type="component" value="Chromosome"/>
</dbReference>
<proteinExistence type="predicted"/>
<feature type="transmembrane region" description="Helical" evidence="1">
    <location>
        <begin position="85"/>
        <end position="103"/>
    </location>
</feature>
<protein>
    <submittedName>
        <fullName evidence="2">Uncharacterized protein</fullName>
    </submittedName>
</protein>
<organism evidence="2 3">
    <name type="scientific">Blautia producta</name>
    <dbReference type="NCBI Taxonomy" id="33035"/>
    <lineage>
        <taxon>Bacteria</taxon>
        <taxon>Bacillati</taxon>
        <taxon>Bacillota</taxon>
        <taxon>Clostridia</taxon>
        <taxon>Lachnospirales</taxon>
        <taxon>Lachnospiraceae</taxon>
        <taxon>Blautia</taxon>
    </lineage>
</organism>
<feature type="transmembrane region" description="Helical" evidence="1">
    <location>
        <begin position="165"/>
        <end position="182"/>
    </location>
</feature>
<name>A0ABZ0U8Y5_9FIRM</name>